<sequence length="666" mass="72182">MAGQLSDNSDIRNALAGIYRHFQKIAEVKPTNVSFSEERSPDPAQRPPSPAHQPASPAQDNSALIRYVTKIPCNSSDVSGYSTNNLATQTESMPDNKVDDRLSSLEEDVGKLRTEFLDFKQAVSDKLESLERIVLELQEKTSNISDGTNLTGTNNTSSGSANDADTSSGRSVNSNDTGSGNVISTTTTENNDYMSIRNATTTSVTSTGTEHIYEDPGDFYPGSMPRYRAPSPPSNPRPSIRHTESAPSGLFNAATSSSSSFHQQQQQQQQQIVRGSKRQPQQIASSTATTSPLSRVVQASQPLAQLLTDDVAPRPPPRTAASSTAMNSPNPPKSNPPRRPSENPGPKHSLQGSNSVAQLRDNFQNIAMNNENFRQVASDNDRSRNAAVLRSASNPNPSVPPAVRPRVKPRLSSVGAPGFPMGTEPETWTDNLEEDLVRHEAGTWAIRGIRTRPGLDIHTDESDTLVIGSVSPFVDTRTQIQTVENSNKHLSRQQPVQATNPLSVAPTPNTIHSIMFTIENMARFKAATKRLAIQSLGLDLECSLKLQSKEQLLVRLDGTTTAGGDRAQAPSSTRQQRPPPPPPQTLQMSAPATATAAASAAVTRAHICVIHLGRDVSDDKILVQGWMLNIFQPCSVMLNPKELFKVKGLIKLLVELKIDDLRQSHC</sequence>
<feature type="compositionally biased region" description="Low complexity" evidence="1">
    <location>
        <begin position="145"/>
        <end position="165"/>
    </location>
</feature>
<proteinExistence type="predicted"/>
<organism evidence="2 3">
    <name type="scientific">Elysia marginata</name>
    <dbReference type="NCBI Taxonomy" id="1093978"/>
    <lineage>
        <taxon>Eukaryota</taxon>
        <taxon>Metazoa</taxon>
        <taxon>Spiralia</taxon>
        <taxon>Lophotrochozoa</taxon>
        <taxon>Mollusca</taxon>
        <taxon>Gastropoda</taxon>
        <taxon>Heterobranchia</taxon>
        <taxon>Euthyneura</taxon>
        <taxon>Panpulmonata</taxon>
        <taxon>Sacoglossa</taxon>
        <taxon>Placobranchoidea</taxon>
        <taxon>Plakobranchidae</taxon>
        <taxon>Elysia</taxon>
    </lineage>
</organism>
<protein>
    <submittedName>
        <fullName evidence="2">Uncharacterized protein</fullName>
    </submittedName>
</protein>
<feature type="region of interest" description="Disordered" evidence="1">
    <location>
        <begin position="389"/>
        <end position="426"/>
    </location>
</feature>
<dbReference type="AlphaFoldDB" id="A0AAV4G5Q7"/>
<feature type="region of interest" description="Disordered" evidence="1">
    <location>
        <begin position="144"/>
        <end position="353"/>
    </location>
</feature>
<dbReference type="Proteomes" id="UP000762676">
    <property type="component" value="Unassembled WGS sequence"/>
</dbReference>
<evidence type="ECO:0000256" key="1">
    <source>
        <dbReference type="SAM" id="MobiDB-lite"/>
    </source>
</evidence>
<gene>
    <name evidence="2" type="ORF">ElyMa_004047900</name>
</gene>
<evidence type="ECO:0000313" key="2">
    <source>
        <dbReference type="EMBL" id="GFR80519.1"/>
    </source>
</evidence>
<reference evidence="2 3" key="1">
    <citation type="journal article" date="2021" name="Elife">
        <title>Chloroplast acquisition without the gene transfer in kleptoplastic sea slugs, Plakobranchus ocellatus.</title>
        <authorList>
            <person name="Maeda T."/>
            <person name="Takahashi S."/>
            <person name="Yoshida T."/>
            <person name="Shimamura S."/>
            <person name="Takaki Y."/>
            <person name="Nagai Y."/>
            <person name="Toyoda A."/>
            <person name="Suzuki Y."/>
            <person name="Arimoto A."/>
            <person name="Ishii H."/>
            <person name="Satoh N."/>
            <person name="Nishiyama T."/>
            <person name="Hasebe M."/>
            <person name="Maruyama T."/>
            <person name="Minagawa J."/>
            <person name="Obokata J."/>
            <person name="Shigenobu S."/>
        </authorList>
    </citation>
    <scope>NUCLEOTIDE SEQUENCE [LARGE SCALE GENOMIC DNA]</scope>
</reference>
<feature type="compositionally biased region" description="Polar residues" evidence="1">
    <location>
        <begin position="78"/>
        <end position="93"/>
    </location>
</feature>
<name>A0AAV4G5Q7_9GAST</name>
<feature type="compositionally biased region" description="Polar residues" evidence="1">
    <location>
        <begin position="253"/>
        <end position="262"/>
    </location>
</feature>
<dbReference type="EMBL" id="BMAT01008220">
    <property type="protein sequence ID" value="GFR80519.1"/>
    <property type="molecule type" value="Genomic_DNA"/>
</dbReference>
<accession>A0AAV4G5Q7</accession>
<feature type="compositionally biased region" description="Low complexity" evidence="1">
    <location>
        <begin position="200"/>
        <end position="209"/>
    </location>
</feature>
<evidence type="ECO:0000313" key="3">
    <source>
        <dbReference type="Proteomes" id="UP000762676"/>
    </source>
</evidence>
<feature type="compositionally biased region" description="Pro residues" evidence="1">
    <location>
        <begin position="329"/>
        <end position="338"/>
    </location>
</feature>
<feature type="compositionally biased region" description="Polar residues" evidence="1">
    <location>
        <begin position="166"/>
        <end position="199"/>
    </location>
</feature>
<feature type="compositionally biased region" description="Low complexity" evidence="1">
    <location>
        <begin position="319"/>
        <end position="328"/>
    </location>
</feature>
<feature type="compositionally biased region" description="Polar residues" evidence="1">
    <location>
        <begin position="278"/>
        <end position="303"/>
    </location>
</feature>
<feature type="region of interest" description="Disordered" evidence="1">
    <location>
        <begin position="560"/>
        <end position="588"/>
    </location>
</feature>
<feature type="region of interest" description="Disordered" evidence="1">
    <location>
        <begin position="30"/>
        <end position="59"/>
    </location>
</feature>
<comment type="caution">
    <text evidence="2">The sequence shown here is derived from an EMBL/GenBank/DDBJ whole genome shotgun (WGS) entry which is preliminary data.</text>
</comment>
<feature type="region of interest" description="Disordered" evidence="1">
    <location>
        <begin position="78"/>
        <end position="102"/>
    </location>
</feature>
<keyword evidence="3" id="KW-1185">Reference proteome</keyword>